<protein>
    <submittedName>
        <fullName evidence="1">13749_t:CDS:1</fullName>
    </submittedName>
</protein>
<gene>
    <name evidence="1" type="ORF">RPERSI_LOCUS5367</name>
</gene>
<feature type="non-terminal residue" evidence="1">
    <location>
        <position position="1"/>
    </location>
</feature>
<accession>A0ACA9MMC8</accession>
<evidence type="ECO:0000313" key="2">
    <source>
        <dbReference type="Proteomes" id="UP000789920"/>
    </source>
</evidence>
<name>A0ACA9MMC8_9GLOM</name>
<reference evidence="1" key="1">
    <citation type="submission" date="2021-06" db="EMBL/GenBank/DDBJ databases">
        <authorList>
            <person name="Kallberg Y."/>
            <person name="Tangrot J."/>
            <person name="Rosling A."/>
        </authorList>
    </citation>
    <scope>NUCLEOTIDE SEQUENCE</scope>
    <source>
        <strain evidence="1">MA461A</strain>
    </source>
</reference>
<proteinExistence type="predicted"/>
<comment type="caution">
    <text evidence="1">The sequence shown here is derived from an EMBL/GenBank/DDBJ whole genome shotgun (WGS) entry which is preliminary data.</text>
</comment>
<dbReference type="Proteomes" id="UP000789920">
    <property type="component" value="Unassembled WGS sequence"/>
</dbReference>
<sequence>PRPHQINANDNDIIDWTVTTHYRNVDGCRGREVLVVCPTYDENGKKLKPEDATFPAPTFILNKGNVFEF</sequence>
<dbReference type="EMBL" id="CAJVQC010007993">
    <property type="protein sequence ID" value="CAG8586549.1"/>
    <property type="molecule type" value="Genomic_DNA"/>
</dbReference>
<organism evidence="1 2">
    <name type="scientific">Racocetra persica</name>
    <dbReference type="NCBI Taxonomy" id="160502"/>
    <lineage>
        <taxon>Eukaryota</taxon>
        <taxon>Fungi</taxon>
        <taxon>Fungi incertae sedis</taxon>
        <taxon>Mucoromycota</taxon>
        <taxon>Glomeromycotina</taxon>
        <taxon>Glomeromycetes</taxon>
        <taxon>Diversisporales</taxon>
        <taxon>Gigasporaceae</taxon>
        <taxon>Racocetra</taxon>
    </lineage>
</organism>
<keyword evidence="2" id="KW-1185">Reference proteome</keyword>
<evidence type="ECO:0000313" key="1">
    <source>
        <dbReference type="EMBL" id="CAG8586549.1"/>
    </source>
</evidence>